<evidence type="ECO:0000256" key="4">
    <source>
        <dbReference type="ARBA" id="ARBA00022989"/>
    </source>
</evidence>
<dbReference type="PROSITE" id="PS50850">
    <property type="entry name" value="MFS"/>
    <property type="match status" value="1"/>
</dbReference>
<gene>
    <name evidence="9" type="ORF">BCR35DRAFT_317585</name>
</gene>
<evidence type="ECO:0000256" key="7">
    <source>
        <dbReference type="SAM" id="SignalP"/>
    </source>
</evidence>
<feature type="transmembrane region" description="Helical" evidence="6">
    <location>
        <begin position="129"/>
        <end position="148"/>
    </location>
</feature>
<feature type="transmembrane region" description="Helical" evidence="6">
    <location>
        <begin position="66"/>
        <end position="90"/>
    </location>
</feature>
<dbReference type="InParanoid" id="A0A1Y2FWT1"/>
<keyword evidence="7" id="KW-0732">Signal</keyword>
<accession>A0A1Y2FWT1</accession>
<feature type="transmembrane region" description="Helical" evidence="6">
    <location>
        <begin position="328"/>
        <end position="348"/>
    </location>
</feature>
<keyword evidence="3 6" id="KW-0812">Transmembrane</keyword>
<feature type="transmembrane region" description="Helical" evidence="6">
    <location>
        <begin position="160"/>
        <end position="182"/>
    </location>
</feature>
<dbReference type="FunFam" id="1.20.1250.20:FF:000057">
    <property type="entry name" value="MFS general substrate transporter"/>
    <property type="match status" value="1"/>
</dbReference>
<protein>
    <submittedName>
        <fullName evidence="9">Major facilitator superfamily domain-containing protein</fullName>
    </submittedName>
</protein>
<comment type="subcellular location">
    <subcellularLocation>
        <location evidence="1">Membrane</location>
        <topology evidence="1">Multi-pass membrane protein</topology>
    </subcellularLocation>
</comment>
<evidence type="ECO:0000256" key="5">
    <source>
        <dbReference type="ARBA" id="ARBA00023136"/>
    </source>
</evidence>
<feature type="transmembrane region" description="Helical" evidence="6">
    <location>
        <begin position="37"/>
        <end position="59"/>
    </location>
</feature>
<dbReference type="InterPro" id="IPR020846">
    <property type="entry name" value="MFS_dom"/>
</dbReference>
<feature type="signal peptide" evidence="7">
    <location>
        <begin position="1"/>
        <end position="18"/>
    </location>
</feature>
<evidence type="ECO:0000256" key="2">
    <source>
        <dbReference type="ARBA" id="ARBA00022448"/>
    </source>
</evidence>
<feature type="chain" id="PRO_5013005647" evidence="7">
    <location>
        <begin position="19"/>
        <end position="444"/>
    </location>
</feature>
<dbReference type="PANTHER" id="PTHR43791">
    <property type="entry name" value="PERMEASE-RELATED"/>
    <property type="match status" value="1"/>
</dbReference>
<dbReference type="InterPro" id="IPR011701">
    <property type="entry name" value="MFS"/>
</dbReference>
<organism evidence="9 10">
    <name type="scientific">Leucosporidium creatinivorum</name>
    <dbReference type="NCBI Taxonomy" id="106004"/>
    <lineage>
        <taxon>Eukaryota</taxon>
        <taxon>Fungi</taxon>
        <taxon>Dikarya</taxon>
        <taxon>Basidiomycota</taxon>
        <taxon>Pucciniomycotina</taxon>
        <taxon>Microbotryomycetes</taxon>
        <taxon>Leucosporidiales</taxon>
        <taxon>Leucosporidium</taxon>
    </lineage>
</organism>
<feature type="transmembrane region" description="Helical" evidence="6">
    <location>
        <begin position="233"/>
        <end position="252"/>
    </location>
</feature>
<keyword evidence="2" id="KW-0813">Transport</keyword>
<evidence type="ECO:0000313" key="9">
    <source>
        <dbReference type="EMBL" id="ORY88487.1"/>
    </source>
</evidence>
<dbReference type="InterPro" id="IPR036259">
    <property type="entry name" value="MFS_trans_sf"/>
</dbReference>
<feature type="transmembrane region" description="Helical" evidence="6">
    <location>
        <begin position="391"/>
        <end position="412"/>
    </location>
</feature>
<feature type="domain" description="Major facilitator superfamily (MFS) profile" evidence="8">
    <location>
        <begin position="1"/>
        <end position="417"/>
    </location>
</feature>
<feature type="transmembrane region" description="Helical" evidence="6">
    <location>
        <begin position="296"/>
        <end position="316"/>
    </location>
</feature>
<dbReference type="Proteomes" id="UP000193467">
    <property type="component" value="Unassembled WGS sequence"/>
</dbReference>
<dbReference type="GO" id="GO:0022857">
    <property type="term" value="F:transmembrane transporter activity"/>
    <property type="evidence" value="ECO:0007669"/>
    <property type="project" value="InterPro"/>
</dbReference>
<dbReference type="Gene3D" id="1.20.1250.20">
    <property type="entry name" value="MFS general substrate transporter like domains"/>
    <property type="match status" value="2"/>
</dbReference>
<feature type="transmembrane region" description="Helical" evidence="6">
    <location>
        <begin position="272"/>
        <end position="289"/>
    </location>
</feature>
<keyword evidence="4 6" id="KW-1133">Transmembrane helix</keyword>
<keyword evidence="10" id="KW-1185">Reference proteome</keyword>
<evidence type="ECO:0000256" key="6">
    <source>
        <dbReference type="SAM" id="Phobius"/>
    </source>
</evidence>
<evidence type="ECO:0000313" key="10">
    <source>
        <dbReference type="Proteomes" id="UP000193467"/>
    </source>
</evidence>
<dbReference type="OrthoDB" id="2985014at2759"/>
<feature type="transmembrane region" description="Helical" evidence="6">
    <location>
        <begin position="360"/>
        <end position="379"/>
    </location>
</feature>
<dbReference type="PANTHER" id="PTHR43791:SF20">
    <property type="entry name" value="TRANSPORTER, PUTATIVE (AFU_ORTHOLOGUE AFUA_3G14670)-RELATED"/>
    <property type="match status" value="1"/>
</dbReference>
<dbReference type="STRING" id="106004.A0A1Y2FWT1"/>
<dbReference type="GO" id="GO:0016020">
    <property type="term" value="C:membrane"/>
    <property type="evidence" value="ECO:0007669"/>
    <property type="project" value="UniProtKB-SubCell"/>
</dbReference>
<dbReference type="SUPFAM" id="SSF103473">
    <property type="entry name" value="MFS general substrate transporter"/>
    <property type="match status" value="1"/>
</dbReference>
<keyword evidence="5 6" id="KW-0472">Membrane</keyword>
<evidence type="ECO:0000256" key="3">
    <source>
        <dbReference type="ARBA" id="ARBA00022692"/>
    </source>
</evidence>
<sequence>MPILILLFILNILDRSNIGNAKIAGMSKDLNLQGVDYNNLVTFTFLGYVVTQLPLGFFIAKVSPAVYLSVAAGSWGVVSMCCGFAHTYAAMSGLRFLVGCTEAPFFPGALLILSSYYTRKELPLRIASMYAANSLSNGFGGLLAAAIISGMEGAGGLAGWRWLFIIEGVVTVAIAFGCFFLLPSLPAKTKWLSAEERRLAVWRIAQDTAGDVDDADEVSKWQAVKMVLKDFKILLLILQQTCIACAQSFTYFFPTIVGSLGFSTTGTQLLTAPPYFFAFICSIFAAWSSSRLNEKALHIGIPMVFCAVGNILAITLPFDNIAGRYASMFLMCLGSYVAFNLSWAWISASVPRPRAKRSGAFFLVNALASASHFFTPYMFPSADGPRFLPGGIALAVFCIATASVAITLRFVLRRQNKRLDLLDEQEAPYYGGLEGLPRGYRFIY</sequence>
<comment type="caution">
    <text evidence="9">The sequence shown here is derived from an EMBL/GenBank/DDBJ whole genome shotgun (WGS) entry which is preliminary data.</text>
</comment>
<dbReference type="EMBL" id="MCGR01000010">
    <property type="protein sequence ID" value="ORY88487.1"/>
    <property type="molecule type" value="Genomic_DNA"/>
</dbReference>
<feature type="transmembrane region" description="Helical" evidence="6">
    <location>
        <begin position="96"/>
        <end position="117"/>
    </location>
</feature>
<name>A0A1Y2FWT1_9BASI</name>
<dbReference type="FunFam" id="1.20.1250.20:FF:000013">
    <property type="entry name" value="MFS general substrate transporter"/>
    <property type="match status" value="1"/>
</dbReference>
<evidence type="ECO:0000259" key="8">
    <source>
        <dbReference type="PROSITE" id="PS50850"/>
    </source>
</evidence>
<dbReference type="Pfam" id="PF07690">
    <property type="entry name" value="MFS_1"/>
    <property type="match status" value="1"/>
</dbReference>
<proteinExistence type="predicted"/>
<reference evidence="9 10" key="1">
    <citation type="submission" date="2016-07" db="EMBL/GenBank/DDBJ databases">
        <title>Pervasive Adenine N6-methylation of Active Genes in Fungi.</title>
        <authorList>
            <consortium name="DOE Joint Genome Institute"/>
            <person name="Mondo S.J."/>
            <person name="Dannebaum R.O."/>
            <person name="Kuo R.C."/>
            <person name="Labutti K."/>
            <person name="Haridas S."/>
            <person name="Kuo A."/>
            <person name="Salamov A."/>
            <person name="Ahrendt S.R."/>
            <person name="Lipzen A."/>
            <person name="Sullivan W."/>
            <person name="Andreopoulos W.B."/>
            <person name="Clum A."/>
            <person name="Lindquist E."/>
            <person name="Daum C."/>
            <person name="Ramamoorthy G.K."/>
            <person name="Gryganskyi A."/>
            <person name="Culley D."/>
            <person name="Magnuson J.K."/>
            <person name="James T.Y."/>
            <person name="O'Malley M.A."/>
            <person name="Stajich J.E."/>
            <person name="Spatafora J.W."/>
            <person name="Visel A."/>
            <person name="Grigoriev I.V."/>
        </authorList>
    </citation>
    <scope>NUCLEOTIDE SEQUENCE [LARGE SCALE GENOMIC DNA]</scope>
    <source>
        <strain evidence="9 10">62-1032</strain>
    </source>
</reference>
<evidence type="ECO:0000256" key="1">
    <source>
        <dbReference type="ARBA" id="ARBA00004141"/>
    </source>
</evidence>
<dbReference type="AlphaFoldDB" id="A0A1Y2FWT1"/>